<dbReference type="Gene3D" id="2.60.120.200">
    <property type="match status" value="2"/>
</dbReference>
<dbReference type="Pfam" id="PF13385">
    <property type="entry name" value="Laminin_G_3"/>
    <property type="match status" value="2"/>
</dbReference>
<dbReference type="NCBIfam" id="TIGR04131">
    <property type="entry name" value="Bac_Flav_CTERM"/>
    <property type="match status" value="1"/>
</dbReference>
<feature type="domain" description="LamG-like jellyroll fold" evidence="3">
    <location>
        <begin position="264"/>
        <end position="399"/>
    </location>
</feature>
<organism evidence="4 5">
    <name type="scientific">Filimonas zeae</name>
    <dbReference type="NCBI Taxonomy" id="1737353"/>
    <lineage>
        <taxon>Bacteria</taxon>
        <taxon>Pseudomonadati</taxon>
        <taxon>Bacteroidota</taxon>
        <taxon>Chitinophagia</taxon>
        <taxon>Chitinophagales</taxon>
        <taxon>Chitinophagaceae</taxon>
        <taxon>Filimonas</taxon>
    </lineage>
</organism>
<dbReference type="GO" id="GO:0004553">
    <property type="term" value="F:hydrolase activity, hydrolyzing O-glycosyl compounds"/>
    <property type="evidence" value="ECO:0007669"/>
    <property type="project" value="UniProtKB-ARBA"/>
</dbReference>
<feature type="domain" description="LamG-like jellyroll fold" evidence="3">
    <location>
        <begin position="85"/>
        <end position="223"/>
    </location>
</feature>
<dbReference type="Pfam" id="PF13585">
    <property type="entry name" value="CHU_C"/>
    <property type="match status" value="1"/>
</dbReference>
<reference evidence="4" key="1">
    <citation type="journal article" date="2014" name="Int. J. Syst. Evol. Microbiol.">
        <title>Complete genome sequence of Corynebacterium casei LMG S-19264T (=DSM 44701T), isolated from a smear-ripened cheese.</title>
        <authorList>
            <consortium name="US DOE Joint Genome Institute (JGI-PGF)"/>
            <person name="Walter F."/>
            <person name="Albersmeier A."/>
            <person name="Kalinowski J."/>
            <person name="Ruckert C."/>
        </authorList>
    </citation>
    <scope>NUCLEOTIDE SEQUENCE</scope>
    <source>
        <strain evidence="4">CGMCC 1.15290</strain>
    </source>
</reference>
<proteinExistence type="predicted"/>
<protein>
    <recommendedName>
        <fullName evidence="3">LamG-like jellyroll fold domain-containing protein</fullName>
    </recommendedName>
</protein>
<dbReference type="InterPro" id="IPR013320">
    <property type="entry name" value="ConA-like_dom_sf"/>
</dbReference>
<dbReference type="EMBL" id="BMIB01000003">
    <property type="protein sequence ID" value="GGH73898.1"/>
    <property type="molecule type" value="Genomic_DNA"/>
</dbReference>
<sequence>MLVCLFIFSAAAVAQTVELQNGLIGYYPFNGNANDASGNNIHGTVSGAQLTTDRFGNANGAYRFNGSTSYIQLPFSQLYNFKPTDAYSLSVWIQHEAGSGPRAMIVKSPYAANFHNSQWNYGIYLSDFDQVHSGYHDNLPVKSTTSLTAGETCWYLVTSTYDNGRWKLYINGKQESEDLSQARKILQDGVSSIVFGRKGEANGDYYKGKLDEVRIYNRALNKEEVAALYTQGTPCVQPIACNSWLYNPEGSSGVRVGDLDVSGTQLTVEALINRTEPYTGTHQYAGNIVAKHTGVTDCNYLLRPNHAELTTSNGFVATPPACDIQLNKTYHVAMVYDGQKLKFYRNGFLMNEVPCTGNIVTNDWITTIGEIPAYPKVPREDFVGYINEVRIWNVARTQDQIKQYMNTSLPNAATQTGLLGYYTFDNLLNKQGNTAWNGALFGRASIAQTNTRCTISKDSCPVANPVVTAAFTAPDTVCVNTPVAVNNLSENASRYYWNFNTANVNRQPEAVNMGNIGGMLNVPVFGDIVEANGNYHVFVVNHNNFQLIRLDFGNSLLNTPTAVPVSVPSSYKNAEGIQVVFNENKWYAFVVGGNPDISGEAYLLKIEFGASVTNTNPTVTNLRNVGAMLFPHDLYMFKDGAAWYGLTVNKDGNSITRINFTESFDNTPTGVNLGSANGVLSDPVGICCIKTNGNWHAFVTEDNNDGGLVRLDFGNSLLNTPTGVELKTNMPLTHLRDVHIMPYCDGITGFIIDGDKNALYQLDFGNDITGTPVVKSYGNTGNLSFPHSLSRFFRVGGELYSFITNARNHTISRVRFFSSDALPSQVSTLDTPPAYTYTTPGTYNINLVVDEGLFTQTAFCKSVVVKDCTPPASAAFAAPDTVCVNTPVNVTDLSVNATKYYWNFNSADVNSQPAAVNLGNIGNRLVQPVFTDVVEANGNYYVFVVNHIPAGITRLDFGNSLLNTPTAVPLNLNGNLPTSAEGIQVVYNENKWYAFVVGGNLVNAPSYLVKMEFGADVTNTAPVVTNLGNVGEMGFPLDLYMFKDGDNWYGLTVNITNKTLVRLNFTSSFNNIPTGVNLGTISGLLSEPTGIFPIKVKDQWHVFAANSTTTQSVVRLDFGSSLLNVPTGTVLTSDIPLSNIRDLYILASCDGFTGFAIDGTSNQLLKLDFGSSITSMPAVTSYGNTGNLSFPHSLSKMFRVGGDLYSFIPNVTNNTITRVRFSSSTVVSGSVSTLAAPPAVTYTTPGKYNINLVINEGLSNQTAFCKSVIVIGRYAQVPVVDTVVCTDSVVLKTRFTTPVTWNNGALADSMIIKADGTYWVHTDNYGCMARDSFIYAFRGLQAVLLGNDTTLCAGQQLLKSFTLSGVSYEWQDGSTANTYTMEREGRYKLTVKNTWCSVQDSMQLTVIPVPEVKLMNDTAICEKDVFTMIPLQLVYADSIRWTPEEGLSNTVTANPLTLPLVTTQYKLTAYNKQCSYADSVLVTVNALPALQLNNDTAVCAGRPVPLQASGADVYEWEPAEGITNTTLAGQQVTPAADVRYYIKGTNTHGCFVKDSVLVQVVPMPQVKLMNDTAYCRRSSLMVRAENMQYTDSVRWVPATGLSAANVATPFASPDVTTSYTVSVYNRFCKAEDAITLTIKEIPEVLVSADTAICQGDSLRLAVTGGAVAYQWRGGADIREATSATPLVQPLTGTRYYVTATGVNACTADDSVWVEVNPPAVLALFPEKTAVCNGDSLTLHVSGNAAHRWLVPGQEANTATAITFLPTLPGGYAVEMHDAGCNRTDTLYSLVTLNDKPLLAVSRSNDIDCIYGESKLTVTGGSTYQWYPTATLSAPYSYNPVARTDTSTWYHVFATGFNGCISEDSVLVRVLKNNFNAYPIATGFTPNGDGKNDCFRINKWGLIKSMQMVIYNRWGERVFVTSNPDDCWDGRYKGEAQPPGTFVYTIKATTLCGTVTRNGTVVLVR</sequence>
<accession>A0A917MZ67</accession>
<evidence type="ECO:0000256" key="2">
    <source>
        <dbReference type="ARBA" id="ARBA00023157"/>
    </source>
</evidence>
<keyword evidence="2" id="KW-1015">Disulfide bond</keyword>
<dbReference type="PANTHER" id="PTHR47635">
    <property type="entry name" value="CUB DOMAIN-CONTAINING PROTEIN"/>
    <property type="match status" value="1"/>
</dbReference>
<gene>
    <name evidence="4" type="ORF">GCM10011379_35930</name>
</gene>
<dbReference type="InterPro" id="IPR035986">
    <property type="entry name" value="PKD_dom_sf"/>
</dbReference>
<evidence type="ECO:0000313" key="5">
    <source>
        <dbReference type="Proteomes" id="UP000627292"/>
    </source>
</evidence>
<evidence type="ECO:0000256" key="1">
    <source>
        <dbReference type="ARBA" id="ARBA00022729"/>
    </source>
</evidence>
<comment type="caution">
    <text evidence="4">The sequence shown here is derived from an EMBL/GenBank/DDBJ whole genome shotgun (WGS) entry which is preliminary data.</text>
</comment>
<evidence type="ECO:0000259" key="3">
    <source>
        <dbReference type="SMART" id="SM00560"/>
    </source>
</evidence>
<keyword evidence="5" id="KW-1185">Reference proteome</keyword>
<evidence type="ECO:0000313" key="4">
    <source>
        <dbReference type="EMBL" id="GGH73898.1"/>
    </source>
</evidence>
<dbReference type="PANTHER" id="PTHR47635:SF2">
    <property type="entry name" value="LAMG-LIKE JELLYROLL FOLD DOMAIN-CONTAINING PROTEIN"/>
    <property type="match status" value="1"/>
</dbReference>
<reference evidence="4" key="2">
    <citation type="submission" date="2020-09" db="EMBL/GenBank/DDBJ databases">
        <authorList>
            <person name="Sun Q."/>
            <person name="Zhou Y."/>
        </authorList>
    </citation>
    <scope>NUCLEOTIDE SEQUENCE</scope>
    <source>
        <strain evidence="4">CGMCC 1.15290</strain>
    </source>
</reference>
<dbReference type="InterPro" id="IPR026341">
    <property type="entry name" value="T9SS_type_B"/>
</dbReference>
<keyword evidence="1" id="KW-0732">Signal</keyword>
<name>A0A917MZ67_9BACT</name>
<dbReference type="SUPFAM" id="SSF49299">
    <property type="entry name" value="PKD domain"/>
    <property type="match status" value="1"/>
</dbReference>
<dbReference type="GO" id="GO:0005975">
    <property type="term" value="P:carbohydrate metabolic process"/>
    <property type="evidence" value="ECO:0007669"/>
    <property type="project" value="UniProtKB-ARBA"/>
</dbReference>
<dbReference type="InterPro" id="IPR006558">
    <property type="entry name" value="LamG-like"/>
</dbReference>
<dbReference type="SMART" id="SM00560">
    <property type="entry name" value="LamGL"/>
    <property type="match status" value="2"/>
</dbReference>
<dbReference type="Proteomes" id="UP000627292">
    <property type="component" value="Unassembled WGS sequence"/>
</dbReference>
<dbReference type="SUPFAM" id="SSF49899">
    <property type="entry name" value="Concanavalin A-like lectins/glucanases"/>
    <property type="match status" value="2"/>
</dbReference>